<keyword evidence="3" id="KW-1185">Reference proteome</keyword>
<name>A0A9Q3ULM3_9GAMM</name>
<keyword evidence="1" id="KW-1133">Transmembrane helix</keyword>
<evidence type="ECO:0000313" key="2">
    <source>
        <dbReference type="EMBL" id="MCC4307429.1"/>
    </source>
</evidence>
<evidence type="ECO:0000313" key="3">
    <source>
        <dbReference type="Proteomes" id="UP001108027"/>
    </source>
</evidence>
<keyword evidence="1" id="KW-0812">Transmembrane</keyword>
<dbReference type="Proteomes" id="UP001108027">
    <property type="component" value="Unassembled WGS sequence"/>
</dbReference>
<proteinExistence type="predicted"/>
<feature type="transmembrane region" description="Helical" evidence="1">
    <location>
        <begin position="82"/>
        <end position="99"/>
    </location>
</feature>
<feature type="transmembrane region" description="Helical" evidence="1">
    <location>
        <begin position="105"/>
        <end position="124"/>
    </location>
</feature>
<feature type="transmembrane region" description="Helical" evidence="1">
    <location>
        <begin position="12"/>
        <end position="36"/>
    </location>
</feature>
<reference evidence="2" key="1">
    <citation type="submission" date="2021-10" db="EMBL/GenBank/DDBJ databases">
        <title>The diversity and Nitrogen Metabolism of Culturable Nitrate-Utilizing Bacteria Within the Oxygen Minimum Zone of the Changjiang (Yangtze River)Estuary.</title>
        <authorList>
            <person name="Zhang D."/>
            <person name="Zheng J."/>
            <person name="Liu S."/>
            <person name="He W."/>
        </authorList>
    </citation>
    <scope>NUCLEOTIDE SEQUENCE</scope>
    <source>
        <strain evidence="2">FXH-223</strain>
    </source>
</reference>
<accession>A0A9Q3ULM3</accession>
<keyword evidence="1" id="KW-0472">Membrane</keyword>
<dbReference type="AlphaFoldDB" id="A0A9Q3ULM3"/>
<feature type="transmembrane region" description="Helical" evidence="1">
    <location>
        <begin position="42"/>
        <end position="62"/>
    </location>
</feature>
<protein>
    <recommendedName>
        <fullName evidence="4">ATP synthase protein I</fullName>
    </recommendedName>
</protein>
<evidence type="ECO:0008006" key="4">
    <source>
        <dbReference type="Google" id="ProtNLM"/>
    </source>
</evidence>
<comment type="caution">
    <text evidence="2">The sequence shown here is derived from an EMBL/GenBank/DDBJ whole genome shotgun (WGS) entry which is preliminary data.</text>
</comment>
<evidence type="ECO:0000256" key="1">
    <source>
        <dbReference type="SAM" id="Phobius"/>
    </source>
</evidence>
<sequence length="142" mass="15347">MANFDERARRTLFWGLMRAQILSAMIFAVLVVVIAGASLGLAAAWGGTISLIAYAWGGFQVWLHPGNRAPERMAGAAMRAEAGKVVIMLALFGLTFAKVPASRELTHVVVLFLGFLLAQIAGWVQVARLDHRLGAERDGQDD</sequence>
<gene>
    <name evidence="2" type="ORF">LL252_02500</name>
</gene>
<dbReference type="EMBL" id="JAJGNA010000002">
    <property type="protein sequence ID" value="MCC4307429.1"/>
    <property type="molecule type" value="Genomic_DNA"/>
</dbReference>
<dbReference type="RefSeq" id="WP_228232680.1">
    <property type="nucleotide sequence ID" value="NZ_ARXL01000043.1"/>
</dbReference>
<organism evidence="2 3">
    <name type="scientific">Alloalcanivorax marinus</name>
    <dbReference type="NCBI Taxonomy" id="1177169"/>
    <lineage>
        <taxon>Bacteria</taxon>
        <taxon>Pseudomonadati</taxon>
        <taxon>Pseudomonadota</taxon>
        <taxon>Gammaproteobacteria</taxon>
        <taxon>Oceanospirillales</taxon>
        <taxon>Alcanivoracaceae</taxon>
        <taxon>Alloalcanivorax</taxon>
    </lineage>
</organism>